<comment type="similarity">
    <text evidence="8 9">Belongs to the autoinducer synthase family.</text>
</comment>
<dbReference type="EC" id="2.3.1.184" evidence="1 9"/>
<dbReference type="GO" id="GO:0009372">
    <property type="term" value="P:quorum sensing"/>
    <property type="evidence" value="ECO:0007669"/>
    <property type="project" value="UniProtKB-UniRule"/>
</dbReference>
<dbReference type="PROSITE" id="PS51187">
    <property type="entry name" value="AUTOINDUCER_SYNTH_2"/>
    <property type="match status" value="1"/>
</dbReference>
<proteinExistence type="inferred from homology"/>
<dbReference type="GO" id="GO:0061579">
    <property type="term" value="F:N-acyl homoserine lactone synthase activity"/>
    <property type="evidence" value="ECO:0007669"/>
    <property type="project" value="UniProtKB-UniRule"/>
</dbReference>
<comment type="catalytic activity">
    <reaction evidence="7 9">
        <text>a fatty acyl-[ACP] + S-adenosyl-L-methionine = an N-acyl-L-homoserine lactone + S-methyl-5'-thioadenosine + holo-[ACP] + H(+)</text>
        <dbReference type="Rhea" id="RHEA:10096"/>
        <dbReference type="Rhea" id="RHEA-COMP:9685"/>
        <dbReference type="Rhea" id="RHEA-COMP:14125"/>
        <dbReference type="ChEBI" id="CHEBI:15378"/>
        <dbReference type="ChEBI" id="CHEBI:17509"/>
        <dbReference type="ChEBI" id="CHEBI:55474"/>
        <dbReference type="ChEBI" id="CHEBI:59789"/>
        <dbReference type="ChEBI" id="CHEBI:64479"/>
        <dbReference type="ChEBI" id="CHEBI:138651"/>
        <dbReference type="EC" id="2.3.1.184"/>
    </reaction>
</comment>
<protein>
    <recommendedName>
        <fullName evidence="2 9">Acyl-homoserine-lactone synthase</fullName>
        <ecNumber evidence="1 9">2.3.1.184</ecNumber>
    </recommendedName>
    <alternativeName>
        <fullName evidence="9">Autoinducer synthesis protein</fullName>
    </alternativeName>
</protein>
<dbReference type="PRINTS" id="PR01549">
    <property type="entry name" value="AUTOINDCRSYN"/>
</dbReference>
<sequence length="188" mass="21696">MNYLSATATELSNRHREELFRYRYNVFVNHLCWNLEIEPKYKKNSFEIDQFDNKTTVYVISKNKHDEITGCARLLPTTSPYLLETVFPELLHDMNAPKSEDIWELSRFACVDFDNLNHSSNAKITSQFSVELLKETLNVAKEKGAKHLVSVSPISIERLLKKEGFNVIRIGSPVPIGDYILVACWIDL</sequence>
<keyword evidence="5 9" id="KW-0949">S-adenosyl-L-methionine</keyword>
<accession>A0A9P1JL87</accession>
<keyword evidence="6 8" id="KW-0071">Autoinducer synthesis</keyword>
<dbReference type="Pfam" id="PF00765">
    <property type="entry name" value="Autoind_synth"/>
    <property type="match status" value="1"/>
</dbReference>
<evidence type="ECO:0000256" key="1">
    <source>
        <dbReference type="ARBA" id="ARBA00012340"/>
    </source>
</evidence>
<evidence type="ECO:0000313" key="10">
    <source>
        <dbReference type="EMBL" id="CBJ93132.1"/>
    </source>
</evidence>
<keyword evidence="4 9" id="KW-0808">Transferase</keyword>
<dbReference type="SUPFAM" id="SSF55729">
    <property type="entry name" value="Acyl-CoA N-acyltransferases (Nat)"/>
    <property type="match status" value="1"/>
</dbReference>
<dbReference type="PANTHER" id="PTHR39322:SF1">
    <property type="entry name" value="ISOVALERYL-HOMOSERINE LACTONE SYNTHASE"/>
    <property type="match status" value="1"/>
</dbReference>
<geneLocation type="plasmid" evidence="10">
    <name>VIBNI_pA</name>
</geneLocation>
<evidence type="ECO:0000256" key="7">
    <source>
        <dbReference type="ARBA" id="ARBA00048576"/>
    </source>
</evidence>
<evidence type="ECO:0000256" key="4">
    <source>
        <dbReference type="ARBA" id="ARBA00022679"/>
    </source>
</evidence>
<dbReference type="AlphaFoldDB" id="A0A9P1JL87"/>
<dbReference type="InterPro" id="IPR016181">
    <property type="entry name" value="Acyl_CoA_acyltransferase"/>
</dbReference>
<evidence type="ECO:0000256" key="6">
    <source>
        <dbReference type="ARBA" id="ARBA00022929"/>
    </source>
</evidence>
<gene>
    <name evidence="10" type="primary">abaI</name>
    <name evidence="10" type="ORF">VIBNI_0097</name>
</gene>
<keyword evidence="10" id="KW-0614">Plasmid</keyword>
<evidence type="ECO:0000256" key="9">
    <source>
        <dbReference type="RuleBase" id="RU361135"/>
    </source>
</evidence>
<evidence type="ECO:0000256" key="2">
    <source>
        <dbReference type="ARBA" id="ARBA00018768"/>
    </source>
</evidence>
<dbReference type="InterPro" id="IPR001690">
    <property type="entry name" value="Autoind_synthase"/>
</dbReference>
<evidence type="ECO:0000256" key="8">
    <source>
        <dbReference type="PROSITE-ProRule" id="PRU00533"/>
    </source>
</evidence>
<organism evidence="10">
    <name type="scientific">Vibrio nigripulchritudo</name>
    <dbReference type="NCBI Taxonomy" id="28173"/>
    <lineage>
        <taxon>Bacteria</taxon>
        <taxon>Pseudomonadati</taxon>
        <taxon>Pseudomonadota</taxon>
        <taxon>Gammaproteobacteria</taxon>
        <taxon>Vibrionales</taxon>
        <taxon>Vibrionaceae</taxon>
        <taxon>Vibrio</taxon>
    </lineage>
</organism>
<dbReference type="GO" id="GO:0007165">
    <property type="term" value="P:signal transduction"/>
    <property type="evidence" value="ECO:0007669"/>
    <property type="project" value="TreeGrafter"/>
</dbReference>
<dbReference type="EMBL" id="FP893246">
    <property type="protein sequence ID" value="CBJ93132.1"/>
    <property type="molecule type" value="Genomic_DNA"/>
</dbReference>
<dbReference type="Gene3D" id="3.40.630.30">
    <property type="match status" value="1"/>
</dbReference>
<evidence type="ECO:0000256" key="5">
    <source>
        <dbReference type="ARBA" id="ARBA00022691"/>
    </source>
</evidence>
<keyword evidence="3 8" id="KW-0673">Quorum sensing</keyword>
<name>A0A9P1JL87_9VIBR</name>
<dbReference type="RefSeq" id="WP_013610271.1">
    <property type="nucleotide sequence ID" value="NC_015156.1"/>
</dbReference>
<dbReference type="PANTHER" id="PTHR39322">
    <property type="entry name" value="ACYL-HOMOSERINE-LACTONE SYNTHASE"/>
    <property type="match status" value="1"/>
</dbReference>
<evidence type="ECO:0000256" key="3">
    <source>
        <dbReference type="ARBA" id="ARBA00022654"/>
    </source>
</evidence>
<reference evidence="10" key="1">
    <citation type="submission" date="2010-02" db="EMBL/GenBank/DDBJ databases">
        <authorList>
            <person name="Genoscope - CEA"/>
        </authorList>
    </citation>
    <scope>NUCLEOTIDE SEQUENCE</scope>
    <source>
        <plasmid evidence="10">VIBNI_pA</plasmid>
    </source>
</reference>